<dbReference type="AlphaFoldDB" id="A0A026W696"/>
<accession>A0A026W696</accession>
<dbReference type="EMBL" id="KK107381">
    <property type="protein sequence ID" value="EZA51538.1"/>
    <property type="molecule type" value="Genomic_DNA"/>
</dbReference>
<name>A0A026W696_OOCBI</name>
<evidence type="ECO:0000313" key="2">
    <source>
        <dbReference type="EMBL" id="EZA51538.1"/>
    </source>
</evidence>
<keyword evidence="3" id="KW-1185">Reference proteome</keyword>
<feature type="region of interest" description="Disordered" evidence="1">
    <location>
        <begin position="272"/>
        <end position="293"/>
    </location>
</feature>
<gene>
    <name evidence="2" type="ORF">X777_09785</name>
</gene>
<feature type="compositionally biased region" description="Basic and acidic residues" evidence="1">
    <location>
        <begin position="272"/>
        <end position="283"/>
    </location>
</feature>
<dbReference type="Proteomes" id="UP000053097">
    <property type="component" value="Unassembled WGS sequence"/>
</dbReference>
<evidence type="ECO:0000313" key="3">
    <source>
        <dbReference type="Proteomes" id="UP000053097"/>
    </source>
</evidence>
<protein>
    <submittedName>
        <fullName evidence="2">Uncharacterized protein</fullName>
    </submittedName>
</protein>
<dbReference type="OrthoDB" id="7694702at2759"/>
<organism evidence="2 3">
    <name type="scientific">Ooceraea biroi</name>
    <name type="common">Clonal raider ant</name>
    <name type="synonym">Cerapachys biroi</name>
    <dbReference type="NCBI Taxonomy" id="2015173"/>
    <lineage>
        <taxon>Eukaryota</taxon>
        <taxon>Metazoa</taxon>
        <taxon>Ecdysozoa</taxon>
        <taxon>Arthropoda</taxon>
        <taxon>Hexapoda</taxon>
        <taxon>Insecta</taxon>
        <taxon>Pterygota</taxon>
        <taxon>Neoptera</taxon>
        <taxon>Endopterygota</taxon>
        <taxon>Hymenoptera</taxon>
        <taxon>Apocrita</taxon>
        <taxon>Aculeata</taxon>
        <taxon>Formicoidea</taxon>
        <taxon>Formicidae</taxon>
        <taxon>Dorylinae</taxon>
        <taxon>Ooceraea</taxon>
    </lineage>
</organism>
<dbReference type="STRING" id="2015173.A0A026W696"/>
<sequence length="293" mass="36472">WNEEGRKEFVKYFGEEERREGIEEEWEQMKCRIGKALEEVEKKQNIRERRGWWDEECRKMKERVRRELRKWRREGGDKDSYRKNLGKRMFGGDWGKRIWLFDRLVWSMVSYGVEVWGWKERKEVEKIQERYLRWVMGVERQTPGYLIREEVQRDLLKGRAGMRAWKYEKKLEEGEGGDLARECWKEMKKRAKEGRILKGWETERKEFMEEKGWKIEEVGEMKKKGQIRGEDIYEKERSVQREQRWKKIRESRYNKWYGWVKGDEREREYRDIKRKDGERKDSKGWQGLDWETE</sequence>
<dbReference type="OMA" id="DSKGWQG"/>
<evidence type="ECO:0000256" key="1">
    <source>
        <dbReference type="SAM" id="MobiDB-lite"/>
    </source>
</evidence>
<feature type="non-terminal residue" evidence="2">
    <location>
        <position position="1"/>
    </location>
</feature>
<proteinExistence type="predicted"/>
<reference evidence="2 3" key="1">
    <citation type="journal article" date="2014" name="Curr. Biol.">
        <title>The genome of the clonal raider ant Cerapachys biroi.</title>
        <authorList>
            <person name="Oxley P.R."/>
            <person name="Ji L."/>
            <person name="Fetter-Pruneda I."/>
            <person name="McKenzie S.K."/>
            <person name="Li C."/>
            <person name="Hu H."/>
            <person name="Zhang G."/>
            <person name="Kronauer D.J."/>
        </authorList>
    </citation>
    <scope>NUCLEOTIDE SEQUENCE [LARGE SCALE GENOMIC DNA]</scope>
</reference>